<dbReference type="AlphaFoldDB" id="A0A6C0LI11"/>
<sequence length="232" mass="27482">MIVAFSGNKEKFTDIDNIYMTAEETINFIRNDTDRYITNLTEYDLTARDSKSPSEYINKVINECYNFTEEHKKRLNVCSIIAKKYFDNGYNWKFALIGDIYEEGFPHTRADIIFLSPKIVNYDDDALITVLIHESIHIYQRYNKDINKYLKENGYTISRRRDSELLIRANPDLDEYIYKDRNGNELFYKYKSTMPTGINDIIPAINEHPFEIMAYKISEDYGKLKLSKYKNI</sequence>
<name>A0A6C0LI11_9ZZZZ</name>
<accession>A0A6C0LI11</accession>
<dbReference type="EMBL" id="MN740491">
    <property type="protein sequence ID" value="QHU29635.1"/>
    <property type="molecule type" value="Genomic_DNA"/>
</dbReference>
<protein>
    <submittedName>
        <fullName evidence="1">Uncharacterized protein</fullName>
    </submittedName>
</protein>
<organism evidence="1">
    <name type="scientific">viral metagenome</name>
    <dbReference type="NCBI Taxonomy" id="1070528"/>
    <lineage>
        <taxon>unclassified sequences</taxon>
        <taxon>metagenomes</taxon>
        <taxon>organismal metagenomes</taxon>
    </lineage>
</organism>
<evidence type="ECO:0000313" key="1">
    <source>
        <dbReference type="EMBL" id="QHU29635.1"/>
    </source>
</evidence>
<proteinExistence type="predicted"/>
<reference evidence="1" key="1">
    <citation type="journal article" date="2020" name="Nature">
        <title>Giant virus diversity and host interactions through global metagenomics.</title>
        <authorList>
            <person name="Schulz F."/>
            <person name="Roux S."/>
            <person name="Paez-Espino D."/>
            <person name="Jungbluth S."/>
            <person name="Walsh D.A."/>
            <person name="Denef V.J."/>
            <person name="McMahon K.D."/>
            <person name="Konstantinidis K.T."/>
            <person name="Eloe-Fadrosh E.A."/>
            <person name="Kyrpides N.C."/>
            <person name="Woyke T."/>
        </authorList>
    </citation>
    <scope>NUCLEOTIDE SEQUENCE</scope>
    <source>
        <strain evidence="1">GVMAG-M-3300027804-48</strain>
    </source>
</reference>